<proteinExistence type="predicted"/>
<reference evidence="1 2" key="1">
    <citation type="submission" date="2020-07" db="EMBL/GenBank/DDBJ databases">
        <title>Genomic Encyclopedia of Type Strains, Phase IV (KMG-V): Genome sequencing to study the core and pangenomes of soil and plant-associated prokaryotes.</title>
        <authorList>
            <person name="Whitman W."/>
        </authorList>
    </citation>
    <scope>NUCLEOTIDE SEQUENCE [LARGE SCALE GENOMIC DNA]</scope>
    <source>
        <strain evidence="1 2">X4EP2</strain>
    </source>
</reference>
<evidence type="ECO:0000313" key="1">
    <source>
        <dbReference type="EMBL" id="NYF78806.1"/>
    </source>
</evidence>
<dbReference type="RefSeq" id="WP_179488544.1">
    <property type="nucleotide sequence ID" value="NZ_JACCCW010000001.1"/>
</dbReference>
<evidence type="ECO:0008006" key="3">
    <source>
        <dbReference type="Google" id="ProtNLM"/>
    </source>
</evidence>
<keyword evidence="2" id="KW-1185">Reference proteome</keyword>
<dbReference type="InterPro" id="IPR032710">
    <property type="entry name" value="NTF2-like_dom_sf"/>
</dbReference>
<dbReference type="Proteomes" id="UP000589520">
    <property type="component" value="Unassembled WGS sequence"/>
</dbReference>
<sequence>MAPHAVFTHTDPDLLPILDELRRREPIFHTPEFGTTRADYERATITDYWEVGASGRRYSRDFILQSLDTNPPIDAAASGWQSSNHALRRLGPDTYLITYTLRQSERLTRRATIWQSTPEGWRILYHQGTPVSAEEDDIAPS</sequence>
<accession>A0A7Y9TFH8</accession>
<evidence type="ECO:0000313" key="2">
    <source>
        <dbReference type="Proteomes" id="UP000589520"/>
    </source>
</evidence>
<gene>
    <name evidence="1" type="ORF">HDF17_001093</name>
</gene>
<dbReference type="AlphaFoldDB" id="A0A7Y9TFH8"/>
<organism evidence="1 2">
    <name type="scientific">Granulicella arctica</name>
    <dbReference type="NCBI Taxonomy" id="940613"/>
    <lineage>
        <taxon>Bacteria</taxon>
        <taxon>Pseudomonadati</taxon>
        <taxon>Acidobacteriota</taxon>
        <taxon>Terriglobia</taxon>
        <taxon>Terriglobales</taxon>
        <taxon>Acidobacteriaceae</taxon>
        <taxon>Granulicella</taxon>
    </lineage>
</organism>
<protein>
    <recommendedName>
        <fullName evidence="3">DUF4440 domain-containing protein</fullName>
    </recommendedName>
</protein>
<comment type="caution">
    <text evidence="1">The sequence shown here is derived from an EMBL/GenBank/DDBJ whole genome shotgun (WGS) entry which is preliminary data.</text>
</comment>
<dbReference type="EMBL" id="JACCCW010000001">
    <property type="protein sequence ID" value="NYF78806.1"/>
    <property type="molecule type" value="Genomic_DNA"/>
</dbReference>
<name>A0A7Y9TFH8_9BACT</name>
<dbReference type="SUPFAM" id="SSF54427">
    <property type="entry name" value="NTF2-like"/>
    <property type="match status" value="1"/>
</dbReference>